<proteinExistence type="predicted"/>
<evidence type="ECO:0000313" key="1">
    <source>
        <dbReference type="EMBL" id="RPB24306.1"/>
    </source>
</evidence>
<dbReference type="Proteomes" id="UP000267821">
    <property type="component" value="Unassembled WGS sequence"/>
</dbReference>
<dbReference type="InterPro" id="IPR012340">
    <property type="entry name" value="NA-bd_OB-fold"/>
</dbReference>
<accession>A0A3N4LNB9</accession>
<dbReference type="EMBL" id="ML121542">
    <property type="protein sequence ID" value="RPB24306.1"/>
    <property type="molecule type" value="Genomic_DNA"/>
</dbReference>
<dbReference type="AlphaFoldDB" id="A0A3N4LNB9"/>
<evidence type="ECO:0008006" key="3">
    <source>
        <dbReference type="Google" id="ProtNLM"/>
    </source>
</evidence>
<dbReference type="PANTHER" id="PTHR21166">
    <property type="entry name" value="CELL DIVISION CONTROL PROTEIN 24 OB DOMAIN-CONTAINING PROTEIN-RELATED"/>
    <property type="match status" value="1"/>
</dbReference>
<dbReference type="OrthoDB" id="3248508at2759"/>
<dbReference type="STRING" id="1051890.A0A3N4LNB9"/>
<dbReference type="InParanoid" id="A0A3N4LNB9"/>
<protein>
    <recommendedName>
        <fullName evidence="3">Nucleic acid-binding protein</fullName>
    </recommendedName>
</protein>
<reference evidence="1 2" key="1">
    <citation type="journal article" date="2018" name="Nat. Ecol. Evol.">
        <title>Pezizomycetes genomes reveal the molecular basis of ectomycorrhizal truffle lifestyle.</title>
        <authorList>
            <person name="Murat C."/>
            <person name="Payen T."/>
            <person name="Noel B."/>
            <person name="Kuo A."/>
            <person name="Morin E."/>
            <person name="Chen J."/>
            <person name="Kohler A."/>
            <person name="Krizsan K."/>
            <person name="Balestrini R."/>
            <person name="Da Silva C."/>
            <person name="Montanini B."/>
            <person name="Hainaut M."/>
            <person name="Levati E."/>
            <person name="Barry K.W."/>
            <person name="Belfiori B."/>
            <person name="Cichocki N."/>
            <person name="Clum A."/>
            <person name="Dockter R.B."/>
            <person name="Fauchery L."/>
            <person name="Guy J."/>
            <person name="Iotti M."/>
            <person name="Le Tacon F."/>
            <person name="Lindquist E.A."/>
            <person name="Lipzen A."/>
            <person name="Malagnac F."/>
            <person name="Mello A."/>
            <person name="Molinier V."/>
            <person name="Miyauchi S."/>
            <person name="Poulain J."/>
            <person name="Riccioni C."/>
            <person name="Rubini A."/>
            <person name="Sitrit Y."/>
            <person name="Splivallo R."/>
            <person name="Traeger S."/>
            <person name="Wang M."/>
            <person name="Zifcakova L."/>
            <person name="Wipf D."/>
            <person name="Zambonelli A."/>
            <person name="Paolocci F."/>
            <person name="Nowrousian M."/>
            <person name="Ottonello S."/>
            <person name="Baldrian P."/>
            <person name="Spatafora J.W."/>
            <person name="Henrissat B."/>
            <person name="Nagy L.G."/>
            <person name="Aury J.M."/>
            <person name="Wincker P."/>
            <person name="Grigoriev I.V."/>
            <person name="Bonfante P."/>
            <person name="Martin F.M."/>
        </authorList>
    </citation>
    <scope>NUCLEOTIDE SEQUENCE [LARGE SCALE GENOMIC DNA]</scope>
    <source>
        <strain evidence="1 2">ATCC MYA-4762</strain>
    </source>
</reference>
<dbReference type="InterPro" id="IPR052469">
    <property type="entry name" value="MEIOB"/>
</dbReference>
<sequence length="335" mass="37170">MPNFPTIEEFFSPKVPATEFTRAHLYKKQIVPGDGFIVENAPQERISDQGVSSASFSHHNISCLKLGMKKVSITGRVVNLWESNQTKSSSEGSSVRLFQLAIRDDTGFRIWLSNHFQSIPMLATMNIHKICTIYINFVAGLEPVGFSKSNATVPLFISISGEDLGSQLVVHDDTDENLTLYKSSLKNQDGSAIFQLMPLQTFSNAELDTAGLQILLCIKFIGARKKVPLKNGGTVEKVEVGVFDETAHGLLILWGALALAVCAANWQPSNTILLLTSPNVKLWGNTPQFTITRKSLVEVNPNMRDADWLREYASRSLGRPALQQEFPKDRMDEID</sequence>
<evidence type="ECO:0000313" key="2">
    <source>
        <dbReference type="Proteomes" id="UP000267821"/>
    </source>
</evidence>
<dbReference type="SUPFAM" id="SSF50249">
    <property type="entry name" value="Nucleic acid-binding proteins"/>
    <property type="match status" value="2"/>
</dbReference>
<dbReference type="GO" id="GO:0000712">
    <property type="term" value="P:resolution of meiotic recombination intermediates"/>
    <property type="evidence" value="ECO:0007669"/>
    <property type="project" value="TreeGrafter"/>
</dbReference>
<dbReference type="GO" id="GO:0008310">
    <property type="term" value="F:single-stranded DNA 3'-5' DNA exonuclease activity"/>
    <property type="evidence" value="ECO:0007669"/>
    <property type="project" value="TreeGrafter"/>
</dbReference>
<dbReference type="PANTHER" id="PTHR21166:SF2">
    <property type="entry name" value="CELL DIVISION CONTROL PROTEIN 24 OB DOMAIN-CONTAINING PROTEIN-RELATED"/>
    <property type="match status" value="1"/>
</dbReference>
<keyword evidence="2" id="KW-1185">Reference proteome</keyword>
<dbReference type="Gene3D" id="2.40.50.140">
    <property type="entry name" value="Nucleic acid-binding proteins"/>
    <property type="match status" value="2"/>
</dbReference>
<name>A0A3N4LNB9_9PEZI</name>
<dbReference type="GO" id="GO:0003697">
    <property type="term" value="F:single-stranded DNA binding"/>
    <property type="evidence" value="ECO:0007669"/>
    <property type="project" value="TreeGrafter"/>
</dbReference>
<gene>
    <name evidence="1" type="ORF">L211DRAFT_849034</name>
</gene>
<organism evidence="1 2">
    <name type="scientific">Terfezia boudieri ATCC MYA-4762</name>
    <dbReference type="NCBI Taxonomy" id="1051890"/>
    <lineage>
        <taxon>Eukaryota</taxon>
        <taxon>Fungi</taxon>
        <taxon>Dikarya</taxon>
        <taxon>Ascomycota</taxon>
        <taxon>Pezizomycotina</taxon>
        <taxon>Pezizomycetes</taxon>
        <taxon>Pezizales</taxon>
        <taxon>Pezizaceae</taxon>
        <taxon>Terfezia</taxon>
    </lineage>
</organism>